<evidence type="ECO:0000256" key="3">
    <source>
        <dbReference type="ARBA" id="ARBA00022475"/>
    </source>
</evidence>
<dbReference type="InterPro" id="IPR028362">
    <property type="entry name" value="AlgI"/>
</dbReference>
<reference evidence="12" key="1">
    <citation type="submission" date="2018-11" db="EMBL/GenBank/DDBJ databases">
        <title>Complete genome sequence of Paenibacillus sp. ML311-T8.</title>
        <authorList>
            <person name="Nam Y.-D."/>
            <person name="Kang J."/>
            <person name="Chung W.-H."/>
            <person name="Park Y.S."/>
        </authorList>
    </citation>
    <scope>NUCLEOTIDE SEQUENCE [LARGE SCALE GENOMIC DNA]</scope>
    <source>
        <strain evidence="12">ML311-T8</strain>
    </source>
</reference>
<feature type="transmembrane region" description="Helical" evidence="10">
    <location>
        <begin position="7"/>
        <end position="23"/>
    </location>
</feature>
<feature type="transmembrane region" description="Helical" evidence="10">
    <location>
        <begin position="306"/>
        <end position="322"/>
    </location>
</feature>
<feature type="transmembrane region" description="Helical" evidence="10">
    <location>
        <begin position="70"/>
        <end position="90"/>
    </location>
</feature>
<dbReference type="PANTHER" id="PTHR13285:SF23">
    <property type="entry name" value="TEICHOIC ACID D-ALANYLTRANSFERASE"/>
    <property type="match status" value="1"/>
</dbReference>
<keyword evidence="3 9" id="KW-1003">Cell membrane</keyword>
<keyword evidence="6 10" id="KW-1133">Transmembrane helix</keyword>
<dbReference type="PANTHER" id="PTHR13285">
    <property type="entry name" value="ACYLTRANSFERASE"/>
    <property type="match status" value="1"/>
</dbReference>
<feature type="transmembrane region" description="Helical" evidence="10">
    <location>
        <begin position="359"/>
        <end position="380"/>
    </location>
</feature>
<dbReference type="PIRSF" id="PIRSF500217">
    <property type="entry name" value="AlgI"/>
    <property type="match status" value="1"/>
</dbReference>
<dbReference type="OrthoDB" id="9805788at2"/>
<gene>
    <name evidence="11" type="ORF">EHS13_08435</name>
</gene>
<dbReference type="GO" id="GO:0042121">
    <property type="term" value="P:alginic acid biosynthetic process"/>
    <property type="evidence" value="ECO:0007669"/>
    <property type="project" value="InterPro"/>
</dbReference>
<dbReference type="EMBL" id="CP034235">
    <property type="protein sequence ID" value="QGQ94902.1"/>
    <property type="molecule type" value="Genomic_DNA"/>
</dbReference>
<evidence type="ECO:0000256" key="9">
    <source>
        <dbReference type="PIRNR" id="PIRNR016636"/>
    </source>
</evidence>
<dbReference type="GO" id="GO:0005886">
    <property type="term" value="C:plasma membrane"/>
    <property type="evidence" value="ECO:0007669"/>
    <property type="project" value="UniProtKB-SubCell"/>
</dbReference>
<dbReference type="AlphaFoldDB" id="A0A6B8RH80"/>
<feature type="transmembrane region" description="Helical" evidence="10">
    <location>
        <begin position="407"/>
        <end position="427"/>
    </location>
</feature>
<dbReference type="Proteomes" id="UP000426246">
    <property type="component" value="Chromosome"/>
</dbReference>
<organism evidence="11 12">
    <name type="scientific">Paenibacillus psychroresistens</name>
    <dbReference type="NCBI Taxonomy" id="1778678"/>
    <lineage>
        <taxon>Bacteria</taxon>
        <taxon>Bacillati</taxon>
        <taxon>Bacillota</taxon>
        <taxon>Bacilli</taxon>
        <taxon>Bacillales</taxon>
        <taxon>Paenibacillaceae</taxon>
        <taxon>Paenibacillus</taxon>
    </lineage>
</organism>
<dbReference type="InterPro" id="IPR004299">
    <property type="entry name" value="MBOAT_fam"/>
</dbReference>
<dbReference type="RefSeq" id="WP_155699913.1">
    <property type="nucleotide sequence ID" value="NZ_CP034235.1"/>
</dbReference>
<sequence>MLFHTPEFFVLLLVTLVLYYLMPRRRTILLSVANIIFYSVSGLGFLVLFLSITTITYLCSLMLQGRYRRIVLWFAITINVIDIAFFKYSLFLLHNLERVFNIQLVATNSFWVSIVLPVGISFYTFELISYIVDVYKQKTKPAKSLLDFWIFIAFFAHLIAGPIMRGQEFIPQINGMKSIRLKLSNFKIGIFYLVLGLSKKILLADNLSPLVNRFFEHPEVLDGSGGWIGSYLFAFQIYFDFSAYSDMAVGIGYLFGLELPRNFLTPYLSASATEFWRRWHITLSSWIRDYIYISLGGSRRGEFRKYINLFLAMTLSGIWHGAQWTFVMWGMFHGGLLVAHNLFMKLKTKLKLTWLDNSFIYRIIAVVIFFQLTCLGWILFRVHNWHTALVVIHRMLSLQAFHVPQPYYKYLVIVIGLFALHIIEYYLITYSPKISLTWHRIFPAPIRAVFYVLIVSILIIFIKDKVSGFIYFQF</sequence>
<keyword evidence="12" id="KW-1185">Reference proteome</keyword>
<comment type="similarity">
    <text evidence="2 9">Belongs to the membrane-bound acyltransferase family.</text>
</comment>
<keyword evidence="4 9" id="KW-0808">Transferase</keyword>
<feature type="transmembrane region" description="Helical" evidence="10">
    <location>
        <begin position="35"/>
        <end position="58"/>
    </location>
</feature>
<evidence type="ECO:0000256" key="6">
    <source>
        <dbReference type="ARBA" id="ARBA00022989"/>
    </source>
</evidence>
<evidence type="ECO:0000256" key="8">
    <source>
        <dbReference type="ARBA" id="ARBA00023315"/>
    </source>
</evidence>
<evidence type="ECO:0000256" key="1">
    <source>
        <dbReference type="ARBA" id="ARBA00004651"/>
    </source>
</evidence>
<feature type="transmembrane region" description="Helical" evidence="10">
    <location>
        <begin position="448"/>
        <end position="472"/>
    </location>
</feature>
<feature type="transmembrane region" description="Helical" evidence="10">
    <location>
        <begin position="184"/>
        <end position="203"/>
    </location>
</feature>
<comment type="subcellular location">
    <subcellularLocation>
        <location evidence="1">Cell membrane</location>
        <topology evidence="1">Multi-pass membrane protein</topology>
    </subcellularLocation>
</comment>
<dbReference type="InterPro" id="IPR024194">
    <property type="entry name" value="Ac/AlaTfrase_AlgI/DltB"/>
</dbReference>
<dbReference type="PIRSF" id="PIRSF016636">
    <property type="entry name" value="AlgI_DltB"/>
    <property type="match status" value="1"/>
</dbReference>
<evidence type="ECO:0000256" key="4">
    <source>
        <dbReference type="ARBA" id="ARBA00022679"/>
    </source>
</evidence>
<evidence type="ECO:0000256" key="2">
    <source>
        <dbReference type="ARBA" id="ARBA00010323"/>
    </source>
</evidence>
<keyword evidence="5 10" id="KW-0812">Transmembrane</keyword>
<keyword evidence="8 9" id="KW-0012">Acyltransferase</keyword>
<dbReference type="Pfam" id="PF03062">
    <property type="entry name" value="MBOAT"/>
    <property type="match status" value="1"/>
</dbReference>
<proteinExistence type="inferred from homology"/>
<evidence type="ECO:0000256" key="5">
    <source>
        <dbReference type="ARBA" id="ARBA00022692"/>
    </source>
</evidence>
<evidence type="ECO:0000313" key="12">
    <source>
        <dbReference type="Proteomes" id="UP000426246"/>
    </source>
</evidence>
<evidence type="ECO:0000256" key="7">
    <source>
        <dbReference type="ARBA" id="ARBA00023136"/>
    </source>
</evidence>
<name>A0A6B8RH80_9BACL</name>
<evidence type="ECO:0000256" key="10">
    <source>
        <dbReference type="SAM" id="Phobius"/>
    </source>
</evidence>
<dbReference type="InterPro" id="IPR051085">
    <property type="entry name" value="MB_O-acyltransferase"/>
</dbReference>
<feature type="transmembrane region" description="Helical" evidence="10">
    <location>
        <begin position="110"/>
        <end position="132"/>
    </location>
</feature>
<accession>A0A6B8RH80</accession>
<keyword evidence="7 9" id="KW-0472">Membrane</keyword>
<dbReference type="GO" id="GO:0016746">
    <property type="term" value="F:acyltransferase activity"/>
    <property type="evidence" value="ECO:0007669"/>
    <property type="project" value="UniProtKB-KW"/>
</dbReference>
<dbReference type="KEGG" id="ppsc:EHS13_08435"/>
<protein>
    <submittedName>
        <fullName evidence="11">MBOAT family protein</fullName>
    </submittedName>
</protein>
<feature type="transmembrane region" description="Helical" evidence="10">
    <location>
        <begin position="144"/>
        <end position="164"/>
    </location>
</feature>
<evidence type="ECO:0000313" key="11">
    <source>
        <dbReference type="EMBL" id="QGQ94902.1"/>
    </source>
</evidence>